<dbReference type="PANTHER" id="PTHR43328:SF1">
    <property type="entry name" value="N-ACETYLTRANSFERASE DOMAIN-CONTAINING PROTEIN"/>
    <property type="match status" value="1"/>
</dbReference>
<dbReference type="EMBL" id="WPIK01000001">
    <property type="protein sequence ID" value="MVN20111.1"/>
    <property type="molecule type" value="Genomic_DNA"/>
</dbReference>
<dbReference type="PANTHER" id="PTHR43328">
    <property type="entry name" value="ACETYLTRANSFERASE-RELATED"/>
    <property type="match status" value="1"/>
</dbReference>
<dbReference type="SUPFAM" id="SSF55729">
    <property type="entry name" value="Acyl-CoA N-acyltransferases (Nat)"/>
    <property type="match status" value="1"/>
</dbReference>
<dbReference type="Pfam" id="PF13302">
    <property type="entry name" value="Acetyltransf_3"/>
    <property type="match status" value="1"/>
</dbReference>
<dbReference type="Proteomes" id="UP000462014">
    <property type="component" value="Unassembled WGS sequence"/>
</dbReference>
<proteinExistence type="predicted"/>
<dbReference type="PROSITE" id="PS51186">
    <property type="entry name" value="GNAT"/>
    <property type="match status" value="1"/>
</dbReference>
<evidence type="ECO:0000259" key="1">
    <source>
        <dbReference type="PROSITE" id="PS51186"/>
    </source>
</evidence>
<sequence>MILKGFSFEIRPYKKGDEVSLQKYADDPKVEAYLDNRFPSPYTLADADFWITLQTKQPEPQTNAALIIGEEVVGGIGVDLQNGIYCKNAKIGYWLGSPFWGKGIMAEALALFTTYIFDRFAIERIYAGVFASNQASAKVLQKAGYQHEATFKKSLYKNGLYDDELIFSRRRPV</sequence>
<reference evidence="2 3" key="1">
    <citation type="submission" date="2019-12" db="EMBL/GenBank/DDBJ databases">
        <title>Mucilaginibacter sp. HMF7410 genome sequencing and assembly.</title>
        <authorList>
            <person name="Kang H."/>
            <person name="Cha I."/>
            <person name="Kim H."/>
            <person name="Joh K."/>
        </authorList>
    </citation>
    <scope>NUCLEOTIDE SEQUENCE [LARGE SCALE GENOMIC DNA]</scope>
    <source>
        <strain evidence="2 3">HMF7410</strain>
    </source>
</reference>
<keyword evidence="2" id="KW-0808">Transferase</keyword>
<gene>
    <name evidence="2" type="ORF">GO621_01005</name>
</gene>
<accession>A0A7K1SS35</accession>
<keyword evidence="3" id="KW-1185">Reference proteome</keyword>
<dbReference type="RefSeq" id="WP_157563137.1">
    <property type="nucleotide sequence ID" value="NZ_WPIK01000001.1"/>
</dbReference>
<comment type="caution">
    <text evidence="2">The sequence shown here is derived from an EMBL/GenBank/DDBJ whole genome shotgun (WGS) entry which is preliminary data.</text>
</comment>
<name>A0A7K1SS35_9SPHI</name>
<dbReference type="Gene3D" id="3.40.630.30">
    <property type="match status" value="1"/>
</dbReference>
<evidence type="ECO:0000313" key="2">
    <source>
        <dbReference type="EMBL" id="MVN20111.1"/>
    </source>
</evidence>
<evidence type="ECO:0000313" key="3">
    <source>
        <dbReference type="Proteomes" id="UP000462014"/>
    </source>
</evidence>
<dbReference type="AlphaFoldDB" id="A0A7K1SS35"/>
<organism evidence="2 3">
    <name type="scientific">Mucilaginibacter arboris</name>
    <dbReference type="NCBI Taxonomy" id="2682090"/>
    <lineage>
        <taxon>Bacteria</taxon>
        <taxon>Pseudomonadati</taxon>
        <taxon>Bacteroidota</taxon>
        <taxon>Sphingobacteriia</taxon>
        <taxon>Sphingobacteriales</taxon>
        <taxon>Sphingobacteriaceae</taxon>
        <taxon>Mucilaginibacter</taxon>
    </lineage>
</organism>
<dbReference type="InterPro" id="IPR000182">
    <property type="entry name" value="GNAT_dom"/>
</dbReference>
<dbReference type="InterPro" id="IPR016181">
    <property type="entry name" value="Acyl_CoA_acyltransferase"/>
</dbReference>
<protein>
    <submittedName>
        <fullName evidence="2">GNAT family N-acetyltransferase</fullName>
    </submittedName>
</protein>
<dbReference type="GO" id="GO:0016747">
    <property type="term" value="F:acyltransferase activity, transferring groups other than amino-acyl groups"/>
    <property type="evidence" value="ECO:0007669"/>
    <property type="project" value="InterPro"/>
</dbReference>
<feature type="domain" description="N-acetyltransferase" evidence="1">
    <location>
        <begin position="8"/>
        <end position="172"/>
    </location>
</feature>